<comment type="caution">
    <text evidence="2">The sequence shown here is derived from an EMBL/GenBank/DDBJ whole genome shotgun (WGS) entry which is preliminary data.</text>
</comment>
<evidence type="ECO:0000256" key="1">
    <source>
        <dbReference type="SAM" id="Phobius"/>
    </source>
</evidence>
<feature type="transmembrane region" description="Helical" evidence="1">
    <location>
        <begin position="66"/>
        <end position="88"/>
    </location>
</feature>
<dbReference type="InterPro" id="IPR025557">
    <property type="entry name" value="DUF4282"/>
</dbReference>
<feature type="transmembrane region" description="Helical" evidence="1">
    <location>
        <begin position="34"/>
        <end position="54"/>
    </location>
</feature>
<protein>
    <recommendedName>
        <fullName evidence="4">DUF4282 domain-containing protein</fullName>
    </recommendedName>
</protein>
<dbReference type="Pfam" id="PF14110">
    <property type="entry name" value="DUF4282"/>
    <property type="match status" value="1"/>
</dbReference>
<proteinExistence type="predicted"/>
<evidence type="ECO:0000313" key="3">
    <source>
        <dbReference type="Proteomes" id="UP000251800"/>
    </source>
</evidence>
<dbReference type="RefSeq" id="WP_109721078.1">
    <property type="nucleotide sequence ID" value="NZ_QEQK01000012.1"/>
</dbReference>
<keyword evidence="1" id="KW-0812">Transmembrane</keyword>
<gene>
    <name evidence="2" type="ORF">DEH80_13710</name>
</gene>
<keyword evidence="1" id="KW-0472">Membrane</keyword>
<dbReference type="EMBL" id="QEQK01000012">
    <property type="protein sequence ID" value="PWN55274.1"/>
    <property type="molecule type" value="Genomic_DNA"/>
</dbReference>
<name>A0A383XRM0_9GAMM</name>
<dbReference type="Proteomes" id="UP000251800">
    <property type="component" value="Unassembled WGS sequence"/>
</dbReference>
<evidence type="ECO:0008006" key="4">
    <source>
        <dbReference type="Google" id="ProtNLM"/>
    </source>
</evidence>
<sequence>MSRTSSQHRRQTTLGPLWAAIHDVQFRQGVAARMLTPVYIVCLAGLGVFCVATVSDAFAESLWLGLFNLLVVGPAYFLVGAVLARVVLETIRAIIQIADDMHRIAETHDRVADMSPMKSLMSAIGQAGRGDDSRGRD</sequence>
<evidence type="ECO:0000313" key="2">
    <source>
        <dbReference type="EMBL" id="PWN55274.1"/>
    </source>
</evidence>
<accession>A0A383XRM0</accession>
<organism evidence="2 3">
    <name type="scientific">Abyssibacter profundi</name>
    <dbReference type="NCBI Taxonomy" id="2182787"/>
    <lineage>
        <taxon>Bacteria</taxon>
        <taxon>Pseudomonadati</taxon>
        <taxon>Pseudomonadota</taxon>
        <taxon>Gammaproteobacteria</taxon>
        <taxon>Chromatiales</taxon>
        <taxon>Oceanococcaceae</taxon>
        <taxon>Abyssibacter</taxon>
    </lineage>
</organism>
<keyword evidence="3" id="KW-1185">Reference proteome</keyword>
<keyword evidence="1" id="KW-1133">Transmembrane helix</keyword>
<reference evidence="2 3" key="1">
    <citation type="submission" date="2018-05" db="EMBL/GenBank/DDBJ databases">
        <title>Abyssibacter profundi OUC007T gen. nov., sp. nov, a marine bacterium isolated from seawater of the Mariana Trench.</title>
        <authorList>
            <person name="Zhou S."/>
        </authorList>
    </citation>
    <scope>NUCLEOTIDE SEQUENCE [LARGE SCALE GENOMIC DNA]</scope>
    <source>
        <strain evidence="2 3">OUC007</strain>
    </source>
</reference>
<dbReference type="AlphaFoldDB" id="A0A383XRM0"/>